<evidence type="ECO:0000313" key="1">
    <source>
        <dbReference type="EMBL" id="OGK52949.1"/>
    </source>
</evidence>
<dbReference type="AlphaFoldDB" id="A0A1F7JBF6"/>
<name>A0A1F7JBF6_9BACT</name>
<dbReference type="EMBL" id="MGAV01000027">
    <property type="protein sequence ID" value="OGK52949.1"/>
    <property type="molecule type" value="Genomic_DNA"/>
</dbReference>
<reference evidence="1 2" key="1">
    <citation type="journal article" date="2016" name="Nat. Commun.">
        <title>Thousands of microbial genomes shed light on interconnected biogeochemical processes in an aquifer system.</title>
        <authorList>
            <person name="Anantharaman K."/>
            <person name="Brown C.T."/>
            <person name="Hug L.A."/>
            <person name="Sharon I."/>
            <person name="Castelle C.J."/>
            <person name="Probst A.J."/>
            <person name="Thomas B.C."/>
            <person name="Singh A."/>
            <person name="Wilkins M.J."/>
            <person name="Karaoz U."/>
            <person name="Brodie E.L."/>
            <person name="Williams K.H."/>
            <person name="Hubbard S.S."/>
            <person name="Banfield J.F."/>
        </authorList>
    </citation>
    <scope>NUCLEOTIDE SEQUENCE [LARGE SCALE GENOMIC DNA]</scope>
</reference>
<accession>A0A1F7JBF6</accession>
<gene>
    <name evidence="1" type="ORF">A3H78_02440</name>
</gene>
<protein>
    <submittedName>
        <fullName evidence="1">Uncharacterized protein</fullName>
    </submittedName>
</protein>
<proteinExistence type="predicted"/>
<organism evidence="1 2">
    <name type="scientific">Candidatus Roizmanbacteria bacterium RIFCSPLOWO2_02_FULL_36_11</name>
    <dbReference type="NCBI Taxonomy" id="1802071"/>
    <lineage>
        <taxon>Bacteria</taxon>
        <taxon>Candidatus Roizmaniibacteriota</taxon>
    </lineage>
</organism>
<evidence type="ECO:0000313" key="2">
    <source>
        <dbReference type="Proteomes" id="UP000177418"/>
    </source>
</evidence>
<dbReference type="Proteomes" id="UP000177418">
    <property type="component" value="Unassembled WGS sequence"/>
</dbReference>
<sequence>MFDLKLIIKSIVEHQQAVIGPLAIEQANKVPGIKVDDGVDLKVNVTGDNTSKILDELVKKYEVLFGQASVEVCKDAIKEIKSKVDIDKLPQILQ</sequence>
<comment type="caution">
    <text evidence="1">The sequence shown here is derived from an EMBL/GenBank/DDBJ whole genome shotgun (WGS) entry which is preliminary data.</text>
</comment>